<dbReference type="InterPro" id="IPR017853">
    <property type="entry name" value="GH"/>
</dbReference>
<dbReference type="RefSeq" id="WP_183255546.1">
    <property type="nucleotide sequence ID" value="NZ_JACHEP010000020.1"/>
</dbReference>
<dbReference type="Pfam" id="PF02156">
    <property type="entry name" value="Glyco_hydro_26"/>
    <property type="match status" value="1"/>
</dbReference>
<comment type="caution">
    <text evidence="7">The sequence shown here is derived from an EMBL/GenBank/DDBJ whole genome shotgun (WGS) entry which is preliminary data.</text>
</comment>
<keyword evidence="8" id="KW-1185">Reference proteome</keyword>
<dbReference type="GO" id="GO:0006080">
    <property type="term" value="P:substituted mannan metabolic process"/>
    <property type="evidence" value="ECO:0007669"/>
    <property type="project" value="InterPro"/>
</dbReference>
<dbReference type="Gene3D" id="2.60.120.260">
    <property type="entry name" value="Galactose-binding domain-like"/>
    <property type="match status" value="3"/>
</dbReference>
<evidence type="ECO:0000259" key="6">
    <source>
        <dbReference type="PROSITE" id="PS51764"/>
    </source>
</evidence>
<evidence type="ECO:0000256" key="1">
    <source>
        <dbReference type="ARBA" id="ARBA00007754"/>
    </source>
</evidence>
<dbReference type="Gene3D" id="3.20.20.80">
    <property type="entry name" value="Glycosidases"/>
    <property type="match status" value="1"/>
</dbReference>
<dbReference type="GO" id="GO:0030245">
    <property type="term" value="P:cellulose catabolic process"/>
    <property type="evidence" value="ECO:0007669"/>
    <property type="project" value="InterPro"/>
</dbReference>
<sequence>MKIGKWLVFFMSSTIVLSTISAYAQTSVTSSVSLSTVSQAKKQKNPSKPNSKRVENLVDPLATDDTKSLFAYLKDVRGKQVLFGHQHAIDEGLTLIGSKELESEVKNSVGDFPAVFGWDTLSLEGKEKPGVPNDPKQSRANLVASMKKVHKLGGIIALSAHMPNFVTGGSFNDTTGNVVEHILPGGDKNAEFNSFLDNIAQFAKELKDDKGKQIPILFRPFHEQNGSWFWWGAKTTTPSQYIEIYRYTVEYLRDKKGVHNFLYVYSPNGTFGGSEANYLTTYPGDDYVDILGMDQYDNQSNPGTTQFLTNLVKDLEMISKLADTKGKIAAFSEFGYSPQGMKTTGNGDLKWFTKVLNAIKADRNAKRIAYMQTWANFGLNGNLFVPYNDAPNGLGDHELLPDFINYYKDPYTAFLREVKGVYNNKVEAAKEQPFMHIASPTDNATVKTATTKIRVRVLNQKPSKVVYVVEGSSKEVPMKLDADGYYSANWSPVSKFNGKSVKITVKSYMPNKTVMKQTVNVFVKVPEILIKQFTFDRDIKGIRNIGTWPDTIKTNFEHARLNGNGKLKINITGMVRTDTWQEIKLELSNIKDIVPLSNVNRVKFDVLVPVSAGQQNANASLRGIIMLPPDWNEKYGMTTTEKALANLQTVTINRVKYAEFPVMIDLNDPAKLSAAKGLVLSIVGNGLELNGAVYVDNIKLFSTYTETPTDPALVDDFESYQGSNAVLQQKFVKAGGDTITVSLDGSHKSSGTYAMKVDYTLAGSGYAGVTKSLGGVDWSRFNKLKFWLTPDGKDQKLVIQLRVDGVYYEAYPSLASTTPGWVELHFNDFTVAPWDTANLGKKLNKISLKNVQDFAIYVNSKNGTTLSSTLYFDDIKAIYDATAASVPNGGTGPGSTPEQPGTLYDFETGVQGWEVEQNQANATTPTITTDAAAKGTHSLTSTFDLTKTGGFELTKVQVVDLSAVKTISAKVKISTGTANARLYIKTGSNWQWHDSGMVAVDSSEFKTLTISLNPAWGIDNVKSIGVKIEPTSGTGNASVYVDDVALSE</sequence>
<evidence type="ECO:0000256" key="4">
    <source>
        <dbReference type="PROSITE-ProRule" id="PRU01100"/>
    </source>
</evidence>
<dbReference type="PRINTS" id="PR00739">
    <property type="entry name" value="GLHYDRLASE26"/>
</dbReference>
<organism evidence="7 8">
    <name type="scientific">Anoxybacteroides tepidamans</name>
    <dbReference type="NCBI Taxonomy" id="265948"/>
    <lineage>
        <taxon>Bacteria</taxon>
        <taxon>Bacillati</taxon>
        <taxon>Bacillota</taxon>
        <taxon>Bacilli</taxon>
        <taxon>Bacillales</taxon>
        <taxon>Anoxybacillaceae</taxon>
        <taxon>Anoxybacteroides</taxon>
    </lineage>
</organism>
<comment type="similarity">
    <text evidence="1 4">Belongs to the glycosyl hydrolase 26 family.</text>
</comment>
<name>A0A7W8ITM9_9BACL</name>
<dbReference type="Pfam" id="PF21253">
    <property type="entry name" value="Mann_GBD_bact"/>
    <property type="match status" value="1"/>
</dbReference>
<dbReference type="Pfam" id="PF03425">
    <property type="entry name" value="CBM_11"/>
    <property type="match status" value="1"/>
</dbReference>
<reference evidence="7 8" key="1">
    <citation type="submission" date="2020-08" db="EMBL/GenBank/DDBJ databases">
        <title>Genomic Encyclopedia of Type Strains, Phase IV (KMG-IV): sequencing the most valuable type-strain genomes for metagenomic binning, comparative biology and taxonomic classification.</title>
        <authorList>
            <person name="Goeker M."/>
        </authorList>
    </citation>
    <scope>NUCLEOTIDE SEQUENCE [LARGE SCALE GENOMIC DNA]</scope>
    <source>
        <strain evidence="7 8">DSM 16325</strain>
    </source>
</reference>
<dbReference type="PROSITE" id="PS51764">
    <property type="entry name" value="GH26"/>
    <property type="match status" value="1"/>
</dbReference>
<evidence type="ECO:0000256" key="5">
    <source>
        <dbReference type="SAM" id="SignalP"/>
    </source>
</evidence>
<dbReference type="InterPro" id="IPR013783">
    <property type="entry name" value="Ig-like_fold"/>
</dbReference>
<evidence type="ECO:0000313" key="7">
    <source>
        <dbReference type="EMBL" id="MBB5325711.1"/>
    </source>
</evidence>
<dbReference type="SUPFAM" id="SSF49785">
    <property type="entry name" value="Galactose-binding domain-like"/>
    <property type="match status" value="3"/>
</dbReference>
<dbReference type="AlphaFoldDB" id="A0A7W8ITM9"/>
<dbReference type="InterPro" id="IPR015295">
    <property type="entry name" value="CBM27"/>
</dbReference>
<dbReference type="EMBL" id="JACHEP010000020">
    <property type="protein sequence ID" value="MBB5325711.1"/>
    <property type="molecule type" value="Genomic_DNA"/>
</dbReference>
<dbReference type="SUPFAM" id="SSF51445">
    <property type="entry name" value="(Trans)glycosidases"/>
    <property type="match status" value="1"/>
</dbReference>
<dbReference type="PANTHER" id="PTHR40079:SF4">
    <property type="entry name" value="GH26 DOMAIN-CONTAINING PROTEIN-RELATED"/>
    <property type="match status" value="1"/>
</dbReference>
<accession>A0A7W8ITM9</accession>
<feature type="active site" description="Nucleophile" evidence="4">
    <location>
        <position position="333"/>
    </location>
</feature>
<keyword evidence="2 4" id="KW-0378">Hydrolase</keyword>
<dbReference type="Gene3D" id="2.60.40.10">
    <property type="entry name" value="Immunoglobulins"/>
    <property type="match status" value="1"/>
</dbReference>
<dbReference type="InterPro" id="IPR049475">
    <property type="entry name" value="Mann_GBD_bact"/>
</dbReference>
<feature type="signal peptide" evidence="5">
    <location>
        <begin position="1"/>
        <end position="24"/>
    </location>
</feature>
<keyword evidence="3 4" id="KW-0326">Glycosidase</keyword>
<evidence type="ECO:0000256" key="2">
    <source>
        <dbReference type="ARBA" id="ARBA00022801"/>
    </source>
</evidence>
<dbReference type="InterPro" id="IPR000805">
    <property type="entry name" value="Glyco_hydro_26"/>
</dbReference>
<gene>
    <name evidence="7" type="ORF">HNQ34_002812</name>
</gene>
<dbReference type="InterPro" id="IPR005087">
    <property type="entry name" value="CBM11"/>
</dbReference>
<dbReference type="PANTHER" id="PTHR40079">
    <property type="entry name" value="MANNAN ENDO-1,4-BETA-MANNOSIDASE E-RELATED"/>
    <property type="match status" value="1"/>
</dbReference>
<dbReference type="Pfam" id="PF09212">
    <property type="entry name" value="CBM27"/>
    <property type="match status" value="1"/>
</dbReference>
<dbReference type="GO" id="GO:0008810">
    <property type="term" value="F:cellulase activity"/>
    <property type="evidence" value="ECO:0007669"/>
    <property type="project" value="InterPro"/>
</dbReference>
<feature type="chain" id="PRO_5031415168" evidence="5">
    <location>
        <begin position="25"/>
        <end position="1048"/>
    </location>
</feature>
<protein>
    <submittedName>
        <fullName evidence="7">Mannan endo-1,4-beta-mannosidase</fullName>
        <ecNumber evidence="7">3.2.1.78</ecNumber>
    </submittedName>
</protein>
<evidence type="ECO:0000313" key="8">
    <source>
        <dbReference type="Proteomes" id="UP000520011"/>
    </source>
</evidence>
<dbReference type="EC" id="3.2.1.78" evidence="7"/>
<dbReference type="Proteomes" id="UP000520011">
    <property type="component" value="Unassembled WGS sequence"/>
</dbReference>
<keyword evidence="5" id="KW-0732">Signal</keyword>
<dbReference type="InterPro" id="IPR022790">
    <property type="entry name" value="GH26_dom"/>
</dbReference>
<dbReference type="Pfam" id="PF17957">
    <property type="entry name" value="Big_7"/>
    <property type="match status" value="1"/>
</dbReference>
<dbReference type="GO" id="GO:0016985">
    <property type="term" value="F:mannan endo-1,4-beta-mannosidase activity"/>
    <property type="evidence" value="ECO:0007669"/>
    <property type="project" value="UniProtKB-EC"/>
</dbReference>
<dbReference type="InterPro" id="IPR008979">
    <property type="entry name" value="Galactose-bd-like_sf"/>
</dbReference>
<feature type="domain" description="GH26" evidence="6">
    <location>
        <begin position="64"/>
        <end position="416"/>
    </location>
</feature>
<feature type="active site" description="Proton donor" evidence="4">
    <location>
        <position position="223"/>
    </location>
</feature>
<evidence type="ECO:0000256" key="3">
    <source>
        <dbReference type="ARBA" id="ARBA00023295"/>
    </source>
</evidence>
<proteinExistence type="inferred from homology"/>